<dbReference type="RefSeq" id="WP_132192548.1">
    <property type="nucleotide sequence ID" value="NZ_SMKY01000001.1"/>
</dbReference>
<dbReference type="Gene3D" id="3.40.50.12780">
    <property type="entry name" value="N-terminal domain of ligase-like"/>
    <property type="match status" value="1"/>
</dbReference>
<evidence type="ECO:0000313" key="6">
    <source>
        <dbReference type="Proteomes" id="UP000295578"/>
    </source>
</evidence>
<accession>A0A4R5C096</accession>
<evidence type="ECO:0000259" key="3">
    <source>
        <dbReference type="Pfam" id="PF00501"/>
    </source>
</evidence>
<dbReference type="AlphaFoldDB" id="A0A4R5C096"/>
<dbReference type="Gene3D" id="3.30.300.30">
    <property type="match status" value="1"/>
</dbReference>
<dbReference type="EMBL" id="SMKY01000001">
    <property type="protein sequence ID" value="TDD92978.1"/>
    <property type="molecule type" value="Genomic_DNA"/>
</dbReference>
<dbReference type="Pfam" id="PF13193">
    <property type="entry name" value="AMP-binding_C"/>
    <property type="match status" value="1"/>
</dbReference>
<dbReference type="InterPro" id="IPR000873">
    <property type="entry name" value="AMP-dep_synth/lig_dom"/>
</dbReference>
<evidence type="ECO:0000259" key="4">
    <source>
        <dbReference type="Pfam" id="PF13193"/>
    </source>
</evidence>
<proteinExistence type="inferred from homology"/>
<name>A0A4R5C096_9ACTN</name>
<evidence type="ECO:0000313" key="5">
    <source>
        <dbReference type="EMBL" id="TDD92978.1"/>
    </source>
</evidence>
<sequence>MTIRLILDMAAQAGAGRTALVPGTGDPVTFGGLAALADAGSALLTRLGGRTLAFIGANSPAVPALLFAAAGAGVPFAPLNYRLADPSLRELIARLDAPVLVTDPSHRVEPPGDAVASFTTREWLDLAADASAAPGPAEASETSPAVLLFTSGTTSAPKCAVLRHSNLLSYVLGTVEFGAAAESDCALLSVPPYHVAGIGAVLTNAYAGRKVAYLADFMPEGWLDAVRTRRVSHAMVVPTMLARIVEHLGDRPADCPSLTSLAYGGARMPLPVLTRALEAFPSTGFVNAYGLTETSSTIAVLGPGDHRAAAASGEPHRLGSAGRLVPGIEAQIRGEDGREAPGGTVGELWVRGPQVSGEYAGLGSVLDADGWFPTRDLARLDEEGYLFLAGRADDTIIRGGENIAPAEIEDVLLLHDAVREAAVVGVADPDWGERLVAVVVPAGPAVPGGEDLGAELRAFVRSRLRGSRTPDEVVFRGELPYTQTGKLLRREIIAALAAGLGSPTHAS</sequence>
<dbReference type="PANTHER" id="PTHR43201">
    <property type="entry name" value="ACYL-COA SYNTHETASE"/>
    <property type="match status" value="1"/>
</dbReference>
<dbReference type="PANTHER" id="PTHR43201:SF5">
    <property type="entry name" value="MEDIUM-CHAIN ACYL-COA LIGASE ACSF2, MITOCHONDRIAL"/>
    <property type="match status" value="1"/>
</dbReference>
<feature type="domain" description="AMP-binding enzyme C-terminal" evidence="4">
    <location>
        <begin position="407"/>
        <end position="486"/>
    </location>
</feature>
<dbReference type="GO" id="GO:0031956">
    <property type="term" value="F:medium-chain fatty acid-CoA ligase activity"/>
    <property type="evidence" value="ECO:0007669"/>
    <property type="project" value="TreeGrafter"/>
</dbReference>
<keyword evidence="6" id="KW-1185">Reference proteome</keyword>
<evidence type="ECO:0000256" key="1">
    <source>
        <dbReference type="ARBA" id="ARBA00006432"/>
    </source>
</evidence>
<keyword evidence="2 5" id="KW-0436">Ligase</keyword>
<evidence type="ECO:0000256" key="2">
    <source>
        <dbReference type="ARBA" id="ARBA00022598"/>
    </source>
</evidence>
<reference evidence="5 6" key="1">
    <citation type="submission" date="2019-03" db="EMBL/GenBank/DDBJ databases">
        <title>Draft genome sequences of novel Actinobacteria.</title>
        <authorList>
            <person name="Sahin N."/>
            <person name="Ay H."/>
            <person name="Saygin H."/>
        </authorList>
    </citation>
    <scope>NUCLEOTIDE SEQUENCE [LARGE SCALE GENOMIC DNA]</scope>
    <source>
        <strain evidence="5 6">DSM 45941</strain>
    </source>
</reference>
<dbReference type="Pfam" id="PF00501">
    <property type="entry name" value="AMP-binding"/>
    <property type="match status" value="1"/>
</dbReference>
<dbReference type="InterPro" id="IPR020845">
    <property type="entry name" value="AMP-binding_CS"/>
</dbReference>
<dbReference type="SUPFAM" id="SSF56801">
    <property type="entry name" value="Acetyl-CoA synthetase-like"/>
    <property type="match status" value="1"/>
</dbReference>
<dbReference type="CDD" id="cd04433">
    <property type="entry name" value="AFD_class_I"/>
    <property type="match status" value="1"/>
</dbReference>
<protein>
    <submittedName>
        <fullName evidence="5">Long-chain fatty acid--CoA ligase</fullName>
    </submittedName>
</protein>
<dbReference type="Proteomes" id="UP000295578">
    <property type="component" value="Unassembled WGS sequence"/>
</dbReference>
<dbReference type="InterPro" id="IPR042099">
    <property type="entry name" value="ANL_N_sf"/>
</dbReference>
<comment type="similarity">
    <text evidence="1">Belongs to the ATP-dependent AMP-binding enzyme family.</text>
</comment>
<organism evidence="5 6">
    <name type="scientific">Actinomadura darangshiensis</name>
    <dbReference type="NCBI Taxonomy" id="705336"/>
    <lineage>
        <taxon>Bacteria</taxon>
        <taxon>Bacillati</taxon>
        <taxon>Actinomycetota</taxon>
        <taxon>Actinomycetes</taxon>
        <taxon>Streptosporangiales</taxon>
        <taxon>Thermomonosporaceae</taxon>
        <taxon>Actinomadura</taxon>
    </lineage>
</organism>
<feature type="domain" description="AMP-dependent synthetase/ligase" evidence="3">
    <location>
        <begin position="10"/>
        <end position="359"/>
    </location>
</feature>
<dbReference type="InterPro" id="IPR025110">
    <property type="entry name" value="AMP-bd_C"/>
</dbReference>
<dbReference type="OrthoDB" id="9803968at2"/>
<comment type="caution">
    <text evidence="5">The sequence shown here is derived from an EMBL/GenBank/DDBJ whole genome shotgun (WGS) entry which is preliminary data.</text>
</comment>
<dbReference type="GO" id="GO:0006631">
    <property type="term" value="P:fatty acid metabolic process"/>
    <property type="evidence" value="ECO:0007669"/>
    <property type="project" value="TreeGrafter"/>
</dbReference>
<dbReference type="InterPro" id="IPR045851">
    <property type="entry name" value="AMP-bd_C_sf"/>
</dbReference>
<dbReference type="PROSITE" id="PS00455">
    <property type="entry name" value="AMP_BINDING"/>
    <property type="match status" value="1"/>
</dbReference>
<gene>
    <name evidence="5" type="ORF">E1293_00490</name>
</gene>